<dbReference type="STRING" id="1300347.I601_2169"/>
<sequence length="180" mass="19743">MTSHEGMFVPSDQDPRTQIVDTRGERACVEGYLDAYRHTIALKCEGLSPAQLATASVPPSALSLLGLVRHLARVEHHWARRVLEGRTDLTRLFHGPDEDAGFGLPPEVDQGTVDEAFALWRAECAHAREAVAAASYDDLVDVGGDQIEVRDVLVHLVEEYARHAGHADLVRECLDGRTGQ</sequence>
<accession>A0A1A9GK07</accession>
<evidence type="ECO:0000313" key="2">
    <source>
        <dbReference type="Proteomes" id="UP000077868"/>
    </source>
</evidence>
<organism evidence="1 2">
    <name type="scientific">Nocardioides dokdonensis FR1436</name>
    <dbReference type="NCBI Taxonomy" id="1300347"/>
    <lineage>
        <taxon>Bacteria</taxon>
        <taxon>Bacillati</taxon>
        <taxon>Actinomycetota</taxon>
        <taxon>Actinomycetes</taxon>
        <taxon>Propionibacteriales</taxon>
        <taxon>Nocardioidaceae</taxon>
        <taxon>Nocardioides</taxon>
    </lineage>
</organism>
<gene>
    <name evidence="1" type="ORF">I601_2169</name>
</gene>
<reference evidence="1 2" key="1">
    <citation type="submission" date="2016-03" db="EMBL/GenBank/DDBJ databases">
        <title>Complete genome sequence of a soil Actinobacterium, Nocardioides dokdonensis FR1436.</title>
        <authorList>
            <person name="Kwon S.-K."/>
            <person name="Kim K."/>
            <person name="Kim J.F."/>
        </authorList>
    </citation>
    <scope>NUCLEOTIDE SEQUENCE [LARGE SCALE GENOMIC DNA]</scope>
    <source>
        <strain evidence="1 2">FR1436</strain>
    </source>
</reference>
<dbReference type="SUPFAM" id="SSF109854">
    <property type="entry name" value="DinB/YfiT-like putative metalloenzymes"/>
    <property type="match status" value="1"/>
</dbReference>
<dbReference type="InterPro" id="IPR007061">
    <property type="entry name" value="MST-like"/>
</dbReference>
<dbReference type="Proteomes" id="UP000077868">
    <property type="component" value="Chromosome"/>
</dbReference>
<evidence type="ECO:0000313" key="1">
    <source>
        <dbReference type="EMBL" id="ANH38594.1"/>
    </source>
</evidence>
<name>A0A1A9GK07_9ACTN</name>
<keyword evidence="2" id="KW-1185">Reference proteome</keyword>
<protein>
    <submittedName>
        <fullName evidence="1">DinB superfamily protein</fullName>
    </submittedName>
</protein>
<dbReference type="Gene3D" id="1.20.120.450">
    <property type="entry name" value="dinb family like domain"/>
    <property type="match status" value="1"/>
</dbReference>
<dbReference type="RefSeq" id="WP_068109287.1">
    <property type="nucleotide sequence ID" value="NZ_CP015079.1"/>
</dbReference>
<dbReference type="PATRIC" id="fig|1300347.3.peg.2163"/>
<dbReference type="EMBL" id="CP015079">
    <property type="protein sequence ID" value="ANH38594.1"/>
    <property type="molecule type" value="Genomic_DNA"/>
</dbReference>
<dbReference type="Pfam" id="PF04978">
    <property type="entry name" value="MST"/>
    <property type="match status" value="1"/>
</dbReference>
<dbReference type="AlphaFoldDB" id="A0A1A9GK07"/>
<proteinExistence type="predicted"/>
<dbReference type="InterPro" id="IPR034660">
    <property type="entry name" value="DinB/YfiT-like"/>
</dbReference>
<dbReference type="KEGG" id="ndk:I601_2169"/>